<proteinExistence type="predicted"/>
<name>A0A0F8XL50_9ZZZZ</name>
<sequence length="68" mass="7837">VCSNVMISQTITEYKPFKGEKKGGSTDYIYLLNIERSISITNAESLIHRSNELEKIYNQDIRLLDLND</sequence>
<reference evidence="1" key="1">
    <citation type="journal article" date="2015" name="Nature">
        <title>Complex archaea that bridge the gap between prokaryotes and eukaryotes.</title>
        <authorList>
            <person name="Spang A."/>
            <person name="Saw J.H."/>
            <person name="Jorgensen S.L."/>
            <person name="Zaremba-Niedzwiedzka K."/>
            <person name="Martijn J."/>
            <person name="Lind A.E."/>
            <person name="van Eijk R."/>
            <person name="Schleper C."/>
            <person name="Guy L."/>
            <person name="Ettema T.J."/>
        </authorList>
    </citation>
    <scope>NUCLEOTIDE SEQUENCE</scope>
</reference>
<dbReference type="AlphaFoldDB" id="A0A0F8XL50"/>
<protein>
    <submittedName>
        <fullName evidence="1">Uncharacterized protein</fullName>
    </submittedName>
</protein>
<dbReference type="EMBL" id="LAZR01058468">
    <property type="protein sequence ID" value="KKK69827.1"/>
    <property type="molecule type" value="Genomic_DNA"/>
</dbReference>
<gene>
    <name evidence="1" type="ORF">LCGC14_2930170</name>
</gene>
<feature type="non-terminal residue" evidence="1">
    <location>
        <position position="1"/>
    </location>
</feature>
<evidence type="ECO:0000313" key="1">
    <source>
        <dbReference type="EMBL" id="KKK69827.1"/>
    </source>
</evidence>
<organism evidence="1">
    <name type="scientific">marine sediment metagenome</name>
    <dbReference type="NCBI Taxonomy" id="412755"/>
    <lineage>
        <taxon>unclassified sequences</taxon>
        <taxon>metagenomes</taxon>
        <taxon>ecological metagenomes</taxon>
    </lineage>
</organism>
<comment type="caution">
    <text evidence="1">The sequence shown here is derived from an EMBL/GenBank/DDBJ whole genome shotgun (WGS) entry which is preliminary data.</text>
</comment>
<accession>A0A0F8XL50</accession>